<dbReference type="PANTHER" id="PTHR43540:SF1">
    <property type="entry name" value="ISOCHORISMATASE HYDROLASE"/>
    <property type="match status" value="1"/>
</dbReference>
<feature type="domain" description="Isochorismatase-like" evidence="4">
    <location>
        <begin position="27"/>
        <end position="230"/>
    </location>
</feature>
<evidence type="ECO:0000259" key="4">
    <source>
        <dbReference type="Pfam" id="PF00857"/>
    </source>
</evidence>
<reference evidence="5" key="1">
    <citation type="submission" date="2023-01" db="EMBL/GenBank/DDBJ databases">
        <title>Exophiala dermititidis isolated from Cystic Fibrosis Patient.</title>
        <authorList>
            <person name="Kurbessoian T."/>
            <person name="Crocker A."/>
            <person name="Murante D."/>
            <person name="Hogan D.A."/>
            <person name="Stajich J.E."/>
        </authorList>
    </citation>
    <scope>NUCLEOTIDE SEQUENCE</scope>
    <source>
        <strain evidence="5">Ex8</strain>
    </source>
</reference>
<accession>A0AAN6IXT9</accession>
<evidence type="ECO:0000256" key="1">
    <source>
        <dbReference type="ARBA" id="ARBA00006336"/>
    </source>
</evidence>
<dbReference type="EMBL" id="JAJGCB010000009">
    <property type="protein sequence ID" value="KAJ8991006.1"/>
    <property type="molecule type" value="Genomic_DNA"/>
</dbReference>
<sequence>MASWTRPMALSSPDDPSSPLSISPDKTAVLLMDYQNFHITNLGDAGASVVKIAAQMRDWALARGMSVFHCLVDTGPEARPPPWSKMAMKWKMHYQDMLTNAAWLGWEAESVAPKGSKGGTAGTGTASAGGSMSLSADQNQPRELTVLRQPGMLSALESRDLLEMLRARGVKSLILCGIATSGCVLSTARAATDQGFIVTVVEDACFDPVPGVHTMVVTHLLPVTAHVATSGEVRDAWMVF</sequence>
<feature type="region of interest" description="Disordered" evidence="3">
    <location>
        <begin position="1"/>
        <end position="21"/>
    </location>
</feature>
<proteinExistence type="inferred from homology"/>
<protein>
    <recommendedName>
        <fullName evidence="4">Isochorismatase-like domain-containing protein</fullName>
    </recommendedName>
</protein>
<feature type="compositionally biased region" description="Low complexity" evidence="3">
    <location>
        <begin position="10"/>
        <end position="21"/>
    </location>
</feature>
<dbReference type="InterPro" id="IPR036380">
    <property type="entry name" value="Isochorismatase-like_sf"/>
</dbReference>
<evidence type="ECO:0000313" key="6">
    <source>
        <dbReference type="Proteomes" id="UP001161757"/>
    </source>
</evidence>
<name>A0AAN6IXT9_EXODE</name>
<dbReference type="AlphaFoldDB" id="A0AAN6IXT9"/>
<evidence type="ECO:0000256" key="3">
    <source>
        <dbReference type="SAM" id="MobiDB-lite"/>
    </source>
</evidence>
<dbReference type="PANTHER" id="PTHR43540">
    <property type="entry name" value="PEROXYUREIDOACRYLATE/UREIDOACRYLATE AMIDOHYDROLASE-RELATED"/>
    <property type="match status" value="1"/>
</dbReference>
<dbReference type="Pfam" id="PF00857">
    <property type="entry name" value="Isochorismatase"/>
    <property type="match status" value="1"/>
</dbReference>
<dbReference type="InterPro" id="IPR000868">
    <property type="entry name" value="Isochorismatase-like_dom"/>
</dbReference>
<dbReference type="Gene3D" id="3.40.50.850">
    <property type="entry name" value="Isochorismatase-like"/>
    <property type="match status" value="1"/>
</dbReference>
<dbReference type="SUPFAM" id="SSF52499">
    <property type="entry name" value="Isochorismatase-like hydrolases"/>
    <property type="match status" value="1"/>
</dbReference>
<feature type="region of interest" description="Disordered" evidence="3">
    <location>
        <begin position="113"/>
        <end position="136"/>
    </location>
</feature>
<keyword evidence="2" id="KW-0378">Hydrolase</keyword>
<dbReference type="GO" id="GO:0016787">
    <property type="term" value="F:hydrolase activity"/>
    <property type="evidence" value="ECO:0007669"/>
    <property type="project" value="UniProtKB-KW"/>
</dbReference>
<dbReference type="Proteomes" id="UP001161757">
    <property type="component" value="Unassembled WGS sequence"/>
</dbReference>
<comment type="similarity">
    <text evidence="1">Belongs to the isochorismatase family.</text>
</comment>
<organism evidence="5 6">
    <name type="scientific">Exophiala dermatitidis</name>
    <name type="common">Black yeast-like fungus</name>
    <name type="synonym">Wangiella dermatitidis</name>
    <dbReference type="NCBI Taxonomy" id="5970"/>
    <lineage>
        <taxon>Eukaryota</taxon>
        <taxon>Fungi</taxon>
        <taxon>Dikarya</taxon>
        <taxon>Ascomycota</taxon>
        <taxon>Pezizomycotina</taxon>
        <taxon>Eurotiomycetes</taxon>
        <taxon>Chaetothyriomycetidae</taxon>
        <taxon>Chaetothyriales</taxon>
        <taxon>Herpotrichiellaceae</taxon>
        <taxon>Exophiala</taxon>
    </lineage>
</organism>
<dbReference type="InterPro" id="IPR050272">
    <property type="entry name" value="Isochorismatase-like_hydrls"/>
</dbReference>
<evidence type="ECO:0000256" key="2">
    <source>
        <dbReference type="ARBA" id="ARBA00022801"/>
    </source>
</evidence>
<comment type="caution">
    <text evidence="5">The sequence shown here is derived from an EMBL/GenBank/DDBJ whole genome shotgun (WGS) entry which is preliminary data.</text>
</comment>
<evidence type="ECO:0000313" key="5">
    <source>
        <dbReference type="EMBL" id="KAJ8991006.1"/>
    </source>
</evidence>
<gene>
    <name evidence="5" type="ORF">HRR80_005064</name>
</gene>
<dbReference type="CDD" id="cd00431">
    <property type="entry name" value="cysteine_hydrolases"/>
    <property type="match status" value="1"/>
</dbReference>